<reference evidence="2 3" key="1">
    <citation type="journal article" date="2018" name="PLoS Genet.">
        <title>Population sequencing reveals clonal diversity and ancestral inbreeding in the grapevine cultivar Chardonnay.</title>
        <authorList>
            <person name="Roach M.J."/>
            <person name="Johnson D.L."/>
            <person name="Bohlmann J."/>
            <person name="van Vuuren H.J."/>
            <person name="Jones S.J."/>
            <person name="Pretorius I.S."/>
            <person name="Schmidt S.A."/>
            <person name="Borneman A.R."/>
        </authorList>
    </citation>
    <scope>NUCLEOTIDE SEQUENCE [LARGE SCALE GENOMIC DNA]</scope>
    <source>
        <strain evidence="3">cv. Chardonnay</strain>
        <tissue evidence="2">Leaf</tissue>
    </source>
</reference>
<evidence type="ECO:0000259" key="1">
    <source>
        <dbReference type="PROSITE" id="PS50104"/>
    </source>
</evidence>
<organism evidence="2 3">
    <name type="scientific">Vitis vinifera</name>
    <name type="common">Grape</name>
    <dbReference type="NCBI Taxonomy" id="29760"/>
    <lineage>
        <taxon>Eukaryota</taxon>
        <taxon>Viridiplantae</taxon>
        <taxon>Streptophyta</taxon>
        <taxon>Embryophyta</taxon>
        <taxon>Tracheophyta</taxon>
        <taxon>Spermatophyta</taxon>
        <taxon>Magnoliopsida</taxon>
        <taxon>eudicotyledons</taxon>
        <taxon>Gunneridae</taxon>
        <taxon>Pentapetalae</taxon>
        <taxon>rosids</taxon>
        <taxon>Vitales</taxon>
        <taxon>Vitaceae</taxon>
        <taxon>Viteae</taxon>
        <taxon>Vitis</taxon>
    </lineage>
</organism>
<dbReference type="PROSITE" id="PS50104">
    <property type="entry name" value="TIR"/>
    <property type="match status" value="1"/>
</dbReference>
<dbReference type="Pfam" id="PF01582">
    <property type="entry name" value="TIR"/>
    <property type="match status" value="1"/>
</dbReference>
<name>A0A438FGI9_VITVI</name>
<protein>
    <recommendedName>
        <fullName evidence="1">TIR domain-containing protein</fullName>
    </recommendedName>
</protein>
<evidence type="ECO:0000313" key="2">
    <source>
        <dbReference type="EMBL" id="RVW59078.1"/>
    </source>
</evidence>
<dbReference type="InterPro" id="IPR000157">
    <property type="entry name" value="TIR_dom"/>
</dbReference>
<dbReference type="Gene3D" id="3.40.50.10140">
    <property type="entry name" value="Toll/interleukin-1 receptor homology (TIR) domain"/>
    <property type="match status" value="1"/>
</dbReference>
<dbReference type="InterPro" id="IPR035897">
    <property type="entry name" value="Toll_tir_struct_dom_sf"/>
</dbReference>
<comment type="caution">
    <text evidence="2">The sequence shown here is derived from an EMBL/GenBank/DDBJ whole genome shotgun (WGS) entry which is preliminary data.</text>
</comment>
<gene>
    <name evidence="2" type="ORF">CK203_102932</name>
</gene>
<dbReference type="GO" id="GO:0007165">
    <property type="term" value="P:signal transduction"/>
    <property type="evidence" value="ECO:0007669"/>
    <property type="project" value="InterPro"/>
</dbReference>
<dbReference type="Proteomes" id="UP000288805">
    <property type="component" value="Unassembled WGS sequence"/>
</dbReference>
<dbReference type="EMBL" id="QGNW01000909">
    <property type="protein sequence ID" value="RVW59078.1"/>
    <property type="molecule type" value="Genomic_DNA"/>
</dbReference>
<dbReference type="AlphaFoldDB" id="A0A438FGI9"/>
<feature type="domain" description="TIR" evidence="1">
    <location>
        <begin position="101"/>
        <end position="129"/>
    </location>
</feature>
<accession>A0A438FGI9</accession>
<proteinExistence type="predicted"/>
<dbReference type="SUPFAM" id="SSF52200">
    <property type="entry name" value="Toll/Interleukin receptor TIR domain"/>
    <property type="match status" value="1"/>
</dbReference>
<evidence type="ECO:0000313" key="3">
    <source>
        <dbReference type="Proteomes" id="UP000288805"/>
    </source>
</evidence>
<sequence length="129" mass="14744">MQDPTLKGSNLTVRGCLADVNVVRFSPLDELPPPTPKLHSTTSQPSLNNFVPSLCIISYLVSVSSRQVFRRIRLDRFEPDPADTLNPDFFKMDASSSSQHWRYDAFFSFRGEDTRKSFIAHLYKELCTK</sequence>